<proteinExistence type="predicted"/>
<organism evidence="1 2">
    <name type="scientific">Dendrosporobacter quercicolus</name>
    <dbReference type="NCBI Taxonomy" id="146817"/>
    <lineage>
        <taxon>Bacteria</taxon>
        <taxon>Bacillati</taxon>
        <taxon>Bacillota</taxon>
        <taxon>Negativicutes</taxon>
        <taxon>Selenomonadales</taxon>
        <taxon>Sporomusaceae</taxon>
        <taxon>Dendrosporobacter</taxon>
    </lineage>
</organism>
<protein>
    <submittedName>
        <fullName evidence="1">Uncharacterized protein</fullName>
    </submittedName>
</protein>
<dbReference type="EMBL" id="FNHB01000001">
    <property type="protein sequence ID" value="SDL67017.1"/>
    <property type="molecule type" value="Genomic_DNA"/>
</dbReference>
<evidence type="ECO:0000313" key="1">
    <source>
        <dbReference type="EMBL" id="SDL67017.1"/>
    </source>
</evidence>
<sequence length="68" mass="7492">MNTAKLKNRLGGKVQALQEPAAERQVVTMPATTLAPVNSNYIALTKRTGYYPGEFEESTVVISTLRYC</sequence>
<dbReference type="STRING" id="146817.SAMN04488502_101507"/>
<name>A0A1G9LZB5_9FIRM</name>
<dbReference type="AlphaFoldDB" id="A0A1G9LZB5"/>
<evidence type="ECO:0000313" key="2">
    <source>
        <dbReference type="Proteomes" id="UP000214880"/>
    </source>
</evidence>
<keyword evidence="2" id="KW-1185">Reference proteome</keyword>
<gene>
    <name evidence="1" type="ORF">SAMN04488502_101507</name>
</gene>
<dbReference type="RefSeq" id="WP_092067951.1">
    <property type="nucleotide sequence ID" value="NZ_FNHB01000001.1"/>
</dbReference>
<accession>A0A1G9LZB5</accession>
<dbReference type="Proteomes" id="UP000214880">
    <property type="component" value="Unassembled WGS sequence"/>
</dbReference>
<reference evidence="1 2" key="1">
    <citation type="submission" date="2016-10" db="EMBL/GenBank/DDBJ databases">
        <authorList>
            <person name="de Groot N.N."/>
        </authorList>
    </citation>
    <scope>NUCLEOTIDE SEQUENCE [LARGE SCALE GENOMIC DNA]</scope>
    <source>
        <strain evidence="1 2">DSM 1736</strain>
    </source>
</reference>